<dbReference type="Proteomes" id="UP000237222">
    <property type="component" value="Unassembled WGS sequence"/>
</dbReference>
<dbReference type="InterPro" id="IPR003789">
    <property type="entry name" value="Asn/Gln_tRNA_amidoTrase-B-like"/>
</dbReference>
<dbReference type="Gene3D" id="1.10.10.410">
    <property type="match status" value="1"/>
</dbReference>
<evidence type="ECO:0000313" key="1">
    <source>
        <dbReference type="EMBL" id="POP54425.1"/>
    </source>
</evidence>
<dbReference type="InterPro" id="IPR019004">
    <property type="entry name" value="YqeY/Aim41"/>
</dbReference>
<sequence length="150" mass="16635">MADQTLKQTLTDAMKTAMRAKEKATLNAVRLILAEIKRIEVDERIELDDARVLAILDKMCKQRRDSISQYENAGREELAEQERFEMSVIQSYMPTPLSDDELEGLIKEAIASSGAEAVKDMGKVVAVLKPKVQGRADMGAVSQKIKALLA</sequence>
<dbReference type="GO" id="GO:0016884">
    <property type="term" value="F:carbon-nitrogen ligase activity, with glutamine as amido-N-donor"/>
    <property type="evidence" value="ECO:0007669"/>
    <property type="project" value="InterPro"/>
</dbReference>
<dbReference type="InterPro" id="IPR042184">
    <property type="entry name" value="YqeY/Aim41_N"/>
</dbReference>
<accession>A0A2S4HK99</accession>
<dbReference type="PANTHER" id="PTHR28055:SF1">
    <property type="entry name" value="ALTERED INHERITANCE OF MITOCHONDRIA PROTEIN 41, MITOCHONDRIAL"/>
    <property type="match status" value="1"/>
</dbReference>
<dbReference type="AlphaFoldDB" id="A0A2S4HK99"/>
<evidence type="ECO:0000313" key="2">
    <source>
        <dbReference type="EMBL" id="RNL65877.1"/>
    </source>
</evidence>
<protein>
    <submittedName>
        <fullName evidence="2">GatB/YqeY domain-containing protein</fullName>
    </submittedName>
    <submittedName>
        <fullName evidence="1">Glutamyl-tRNA amidotransferase</fullName>
    </submittedName>
</protein>
<name>A0A2S4HK99_9GAMM</name>
<reference evidence="2 4" key="2">
    <citation type="submission" date="2018-10" db="EMBL/GenBank/DDBJ databases">
        <title>Draft genome sequence of Zhongshania sp. DSW25-10.</title>
        <authorList>
            <person name="Oh J."/>
        </authorList>
    </citation>
    <scope>NUCLEOTIDE SEQUENCE [LARGE SCALE GENOMIC DNA]</scope>
    <source>
        <strain evidence="2 4">DSW25-10</strain>
    </source>
</reference>
<dbReference type="SUPFAM" id="SSF89095">
    <property type="entry name" value="GatB/YqeY motif"/>
    <property type="match status" value="1"/>
</dbReference>
<dbReference type="OrthoDB" id="9788127at2"/>
<gene>
    <name evidence="1" type="ORF">C0068_01865</name>
    <name evidence="2" type="ORF">D0911_05795</name>
</gene>
<keyword evidence="4" id="KW-1185">Reference proteome</keyword>
<dbReference type="Pfam" id="PF09424">
    <property type="entry name" value="YqeY"/>
    <property type="match status" value="1"/>
</dbReference>
<dbReference type="Proteomes" id="UP000274695">
    <property type="component" value="Unassembled WGS sequence"/>
</dbReference>
<proteinExistence type="predicted"/>
<dbReference type="EMBL" id="PQGG01000006">
    <property type="protein sequence ID" value="POP54425.1"/>
    <property type="molecule type" value="Genomic_DNA"/>
</dbReference>
<dbReference type="EMBL" id="RHGB01000005">
    <property type="protein sequence ID" value="RNL65877.1"/>
    <property type="molecule type" value="Genomic_DNA"/>
</dbReference>
<evidence type="ECO:0000313" key="4">
    <source>
        <dbReference type="Proteomes" id="UP000274695"/>
    </source>
</evidence>
<dbReference type="InterPro" id="IPR023168">
    <property type="entry name" value="GatB_Yqey_C_2"/>
</dbReference>
<organism evidence="1 3">
    <name type="scientific">Zhongshania marina</name>
    <dbReference type="NCBI Taxonomy" id="2304603"/>
    <lineage>
        <taxon>Bacteria</taxon>
        <taxon>Pseudomonadati</taxon>
        <taxon>Pseudomonadota</taxon>
        <taxon>Gammaproteobacteria</taxon>
        <taxon>Cellvibrionales</taxon>
        <taxon>Spongiibacteraceae</taxon>
        <taxon>Zhongshania</taxon>
    </lineage>
</organism>
<dbReference type="RefSeq" id="WP_103682797.1">
    <property type="nucleotide sequence ID" value="NZ_PQGG01000006.1"/>
</dbReference>
<dbReference type="Gene3D" id="1.10.1510.10">
    <property type="entry name" value="Uncharacterised protein YqeY/AIM41 PF09424, N-terminal domain"/>
    <property type="match status" value="1"/>
</dbReference>
<evidence type="ECO:0000313" key="3">
    <source>
        <dbReference type="Proteomes" id="UP000237222"/>
    </source>
</evidence>
<reference evidence="1" key="1">
    <citation type="submission" date="2018-01" db="EMBL/GenBank/DDBJ databases">
        <authorList>
            <person name="Yu X.-D."/>
        </authorList>
    </citation>
    <scope>NUCLEOTIDE SEQUENCE</scope>
    <source>
        <strain evidence="1">ZX-21</strain>
    </source>
</reference>
<comment type="caution">
    <text evidence="1">The sequence shown here is derived from an EMBL/GenBank/DDBJ whole genome shotgun (WGS) entry which is preliminary data.</text>
</comment>
<dbReference type="PANTHER" id="PTHR28055">
    <property type="entry name" value="ALTERED INHERITANCE OF MITOCHONDRIA PROTEIN 41, MITOCHONDRIAL"/>
    <property type="match status" value="1"/>
</dbReference>